<protein>
    <submittedName>
        <fullName evidence="9">BA75_03475T0</fullName>
    </submittedName>
</protein>
<dbReference type="PANTHER" id="PTHR23111">
    <property type="entry name" value="ZINC FINGER PROTEIN"/>
    <property type="match status" value="1"/>
</dbReference>
<sequence>MSDRYVVLHINTTANESSQQFKRDPSEIIELAWVMLDPEANFEVAGKGSVLAKPFNTPITPLCTSMTTLTWESVKNAGSLKDAVEELSRFIDSNLVTKGLSFSFITLNAWDLRLKLPKESRERSIALPAYLDLPRYFDLRKEFCRWAQKSPALTTNGNHMSLAYMVSKLETEAGLVLDEDLKSQVNSARRAHVDAELTAKVAATLLKSNSGLFQKPHDLQRDLQQFLNDKSKVLYMSNLSTDTTQSELESWFTQFGGRPIVFWTLTSDSGCPPSTGVSASSGQSSISGSVSSNAANFRPTGSGFAICATHEEAVDSLTMNGRTLNDRIIEVQPSSVRVLDRAQEILSPFPSSKNRPRPGDWTCPSCGFSNFQRRTACFRCSFPVSSAIAVQDSFYPVTQTHNSRPSSGSVPFRAGDWKCANENCSYHNFAKNICCLKCGARKTQANNNYYGQSANQHHVSHVPTNMMRLQSHSPYDEDLRQAQIQPQHQHQHQSQQISFSKPSMLESSKYQQTRRSPNYLQGFKNNTTHSGYPNQNMVSAPGSLHPVSHVNSQSISSSPINNHAYSVNEAFYGGSQANNLKLLPGSNKSAYLGIPHNNSKLDSSSFTNGSDLALSNSDLAGLSHGIKNLGFSHEVLEYEGQ</sequence>
<dbReference type="SUPFAM" id="SSF90209">
    <property type="entry name" value="Ran binding protein zinc finger-like"/>
    <property type="match status" value="2"/>
</dbReference>
<dbReference type="SMART" id="SM00547">
    <property type="entry name" value="ZnF_RBZ"/>
    <property type="match status" value="2"/>
</dbReference>
<dbReference type="InterPro" id="IPR000504">
    <property type="entry name" value="RRM_dom"/>
</dbReference>
<feature type="compositionally biased region" description="Polar residues" evidence="6">
    <location>
        <begin position="497"/>
        <end position="535"/>
    </location>
</feature>
<accession>A0A1B2JE50</accession>
<reference evidence="9 10" key="1">
    <citation type="submission" date="2016-02" db="EMBL/GenBank/DDBJ databases">
        <title>Comparative genomic and transcriptomic foundation for Pichia pastoris.</title>
        <authorList>
            <person name="Love K.R."/>
            <person name="Shah K.A."/>
            <person name="Whittaker C.A."/>
            <person name="Wu J."/>
            <person name="Bartlett M.C."/>
            <person name="Ma D."/>
            <person name="Leeson R.L."/>
            <person name="Priest M."/>
            <person name="Young S.K."/>
            <person name="Love J.C."/>
        </authorList>
    </citation>
    <scope>NUCLEOTIDE SEQUENCE [LARGE SCALE GENOMIC DNA]</scope>
    <source>
        <strain evidence="9 10">ATCC 28485</strain>
    </source>
</reference>
<proteinExistence type="predicted"/>
<dbReference type="InterPro" id="IPR035979">
    <property type="entry name" value="RBD_domain_sf"/>
</dbReference>
<feature type="domain" description="RanBP2-type" evidence="8">
    <location>
        <begin position="413"/>
        <end position="444"/>
    </location>
</feature>
<evidence type="ECO:0000256" key="1">
    <source>
        <dbReference type="ARBA" id="ARBA00022723"/>
    </source>
</evidence>
<keyword evidence="1" id="KW-0479">Metal-binding</keyword>
<evidence type="ECO:0000256" key="3">
    <source>
        <dbReference type="ARBA" id="ARBA00022833"/>
    </source>
</evidence>
<dbReference type="Pfam" id="PF00929">
    <property type="entry name" value="RNase_T"/>
    <property type="match status" value="1"/>
</dbReference>
<feature type="compositionally biased region" description="Low complexity" evidence="6">
    <location>
        <begin position="481"/>
        <end position="496"/>
    </location>
</feature>
<dbReference type="GO" id="GO:0008270">
    <property type="term" value="F:zinc ion binding"/>
    <property type="evidence" value="ECO:0007669"/>
    <property type="project" value="UniProtKB-KW"/>
</dbReference>
<name>A0A1B2JE50_PICPA</name>
<dbReference type="InterPro" id="IPR013520">
    <property type="entry name" value="Ribonucl_H"/>
</dbReference>
<dbReference type="AlphaFoldDB" id="A0A1B2JE50"/>
<keyword evidence="4" id="KW-0694">RNA-binding</keyword>
<dbReference type="PROSITE" id="PS50102">
    <property type="entry name" value="RRM"/>
    <property type="match status" value="1"/>
</dbReference>
<dbReference type="InterPro" id="IPR036397">
    <property type="entry name" value="RNaseH_sf"/>
</dbReference>
<feature type="domain" description="RRM" evidence="7">
    <location>
        <begin position="232"/>
        <end position="336"/>
    </location>
</feature>
<gene>
    <name evidence="9" type="primary">NRP1</name>
    <name evidence="9" type="ORF">ATY40_BA7503475</name>
</gene>
<dbReference type="PROSITE" id="PS01358">
    <property type="entry name" value="ZF_RANBP2_1"/>
    <property type="match status" value="2"/>
</dbReference>
<keyword evidence="2 5" id="KW-0863">Zinc-finger</keyword>
<feature type="domain" description="RanBP2-type" evidence="8">
    <location>
        <begin position="357"/>
        <end position="386"/>
    </location>
</feature>
<dbReference type="Gene3D" id="3.30.420.10">
    <property type="entry name" value="Ribonuclease H-like superfamily/Ribonuclease H"/>
    <property type="match status" value="1"/>
</dbReference>
<evidence type="ECO:0000313" key="9">
    <source>
        <dbReference type="EMBL" id="ANZ76354.1"/>
    </source>
</evidence>
<dbReference type="Gene3D" id="3.30.70.330">
    <property type="match status" value="1"/>
</dbReference>
<dbReference type="Pfam" id="PF00641">
    <property type="entry name" value="Zn_ribbon_RanBP"/>
    <property type="match status" value="2"/>
</dbReference>
<dbReference type="InterPro" id="IPR036443">
    <property type="entry name" value="Znf_RanBP2_sf"/>
</dbReference>
<feature type="region of interest" description="Disordered" evidence="6">
    <location>
        <begin position="481"/>
        <end position="535"/>
    </location>
</feature>
<dbReference type="GO" id="GO:0003729">
    <property type="term" value="F:mRNA binding"/>
    <property type="evidence" value="ECO:0007669"/>
    <property type="project" value="TreeGrafter"/>
</dbReference>
<dbReference type="Proteomes" id="UP000094565">
    <property type="component" value="Chromosome 3"/>
</dbReference>
<dbReference type="EMBL" id="CP014586">
    <property type="protein sequence ID" value="ANZ76354.1"/>
    <property type="molecule type" value="Genomic_DNA"/>
</dbReference>
<organism evidence="9 10">
    <name type="scientific">Komagataella pastoris</name>
    <name type="common">Yeast</name>
    <name type="synonym">Pichia pastoris</name>
    <dbReference type="NCBI Taxonomy" id="4922"/>
    <lineage>
        <taxon>Eukaryota</taxon>
        <taxon>Fungi</taxon>
        <taxon>Dikarya</taxon>
        <taxon>Ascomycota</taxon>
        <taxon>Saccharomycotina</taxon>
        <taxon>Pichiomycetes</taxon>
        <taxon>Pichiales</taxon>
        <taxon>Pichiaceae</taxon>
        <taxon>Komagataella</taxon>
    </lineage>
</organism>
<dbReference type="SUPFAM" id="SSF54928">
    <property type="entry name" value="RNA-binding domain, RBD"/>
    <property type="match status" value="1"/>
</dbReference>
<dbReference type="FunFam" id="4.10.1060.10:FF:000024">
    <property type="entry name" value="RNA-binding protein"/>
    <property type="match status" value="1"/>
</dbReference>
<dbReference type="OrthoDB" id="448399at2759"/>
<evidence type="ECO:0000259" key="8">
    <source>
        <dbReference type="PROSITE" id="PS50199"/>
    </source>
</evidence>
<dbReference type="SMART" id="SM00360">
    <property type="entry name" value="RRM"/>
    <property type="match status" value="1"/>
</dbReference>
<dbReference type="PANTHER" id="PTHR23111:SF40">
    <property type="entry name" value="RNA-BINDING PROTEIN INVOLVED IN HETEROCHROMATIN ASSEMBLY-RELATED"/>
    <property type="match status" value="1"/>
</dbReference>
<dbReference type="SUPFAM" id="SSF53098">
    <property type="entry name" value="Ribonuclease H-like"/>
    <property type="match status" value="1"/>
</dbReference>
<dbReference type="Gene3D" id="4.10.1060.10">
    <property type="entry name" value="Zinc finger, RanBP2-type"/>
    <property type="match status" value="2"/>
</dbReference>
<keyword evidence="10" id="KW-1185">Reference proteome</keyword>
<evidence type="ECO:0000256" key="5">
    <source>
        <dbReference type="PROSITE-ProRule" id="PRU00322"/>
    </source>
</evidence>
<dbReference type="PROSITE" id="PS50199">
    <property type="entry name" value="ZF_RANBP2_2"/>
    <property type="match status" value="2"/>
</dbReference>
<keyword evidence="3" id="KW-0862">Zinc</keyword>
<evidence type="ECO:0000313" key="10">
    <source>
        <dbReference type="Proteomes" id="UP000094565"/>
    </source>
</evidence>
<evidence type="ECO:0000256" key="4">
    <source>
        <dbReference type="PROSITE-ProRule" id="PRU00176"/>
    </source>
</evidence>
<evidence type="ECO:0000256" key="6">
    <source>
        <dbReference type="SAM" id="MobiDB-lite"/>
    </source>
</evidence>
<evidence type="ECO:0000256" key="2">
    <source>
        <dbReference type="ARBA" id="ARBA00022771"/>
    </source>
</evidence>
<dbReference type="InterPro" id="IPR001876">
    <property type="entry name" value="Znf_RanBP2"/>
</dbReference>
<dbReference type="InterPro" id="IPR012677">
    <property type="entry name" value="Nucleotide-bd_a/b_plait_sf"/>
</dbReference>
<evidence type="ECO:0000259" key="7">
    <source>
        <dbReference type="PROSITE" id="PS50102"/>
    </source>
</evidence>
<dbReference type="InterPro" id="IPR012337">
    <property type="entry name" value="RNaseH-like_sf"/>
</dbReference>